<protein>
    <recommendedName>
        <fullName evidence="5">DUF4124 domain-containing protein</fullName>
    </recommendedName>
</protein>
<proteinExistence type="predicted"/>
<dbReference type="AlphaFoldDB" id="A0A1H8MIN4"/>
<dbReference type="EMBL" id="FODO01000005">
    <property type="protein sequence ID" value="SEO17255.1"/>
    <property type="molecule type" value="Genomic_DNA"/>
</dbReference>
<feature type="chain" id="PRO_5011434560" description="DUF4124 domain-containing protein" evidence="2">
    <location>
        <begin position="22"/>
        <end position="149"/>
    </location>
</feature>
<gene>
    <name evidence="3" type="ORF">SAMN05216333_105109</name>
</gene>
<accession>A0A1H8MIN4</accession>
<reference evidence="4" key="1">
    <citation type="submission" date="2016-10" db="EMBL/GenBank/DDBJ databases">
        <authorList>
            <person name="Varghese N."/>
            <person name="Submissions S."/>
        </authorList>
    </citation>
    <scope>NUCLEOTIDE SEQUENCE [LARGE SCALE GENOMIC DNA]</scope>
    <source>
        <strain evidence="4">Nm76</strain>
    </source>
</reference>
<feature type="signal peptide" evidence="2">
    <location>
        <begin position="1"/>
        <end position="21"/>
    </location>
</feature>
<dbReference type="RefSeq" id="WP_090316782.1">
    <property type="nucleotide sequence ID" value="NZ_FNOE01000005.1"/>
</dbReference>
<feature type="compositionally biased region" description="Basic and acidic residues" evidence="1">
    <location>
        <begin position="74"/>
        <end position="86"/>
    </location>
</feature>
<evidence type="ECO:0000313" key="3">
    <source>
        <dbReference type="EMBL" id="SEO17255.1"/>
    </source>
</evidence>
<evidence type="ECO:0000313" key="4">
    <source>
        <dbReference type="Proteomes" id="UP000198814"/>
    </source>
</evidence>
<sequence>MKTGTLLILFALILLSSISQAIAETNIYKHVDKDGNITFTNRRIPNSEKISIASYSRNSEPGPAKSRSNGNAPRVKDTTQKERDTVRRRILQKELSAEEKHFVDTQTHLDQFGDAAEASNSHEKVVQLRNKLFQHQRNITALKKELARL</sequence>
<keyword evidence="4" id="KW-1185">Reference proteome</keyword>
<dbReference type="STRING" id="42354.SAMN05216333_105109"/>
<organism evidence="3 4">
    <name type="scientific">Nitrosomonas oligotropha</name>
    <dbReference type="NCBI Taxonomy" id="42354"/>
    <lineage>
        <taxon>Bacteria</taxon>
        <taxon>Pseudomonadati</taxon>
        <taxon>Pseudomonadota</taxon>
        <taxon>Betaproteobacteria</taxon>
        <taxon>Nitrosomonadales</taxon>
        <taxon>Nitrosomonadaceae</taxon>
        <taxon>Nitrosomonas</taxon>
    </lineage>
</organism>
<feature type="region of interest" description="Disordered" evidence="1">
    <location>
        <begin position="49"/>
        <end position="86"/>
    </location>
</feature>
<dbReference type="Proteomes" id="UP000198814">
    <property type="component" value="Unassembled WGS sequence"/>
</dbReference>
<evidence type="ECO:0000256" key="1">
    <source>
        <dbReference type="SAM" id="MobiDB-lite"/>
    </source>
</evidence>
<keyword evidence="2" id="KW-0732">Signal</keyword>
<evidence type="ECO:0008006" key="5">
    <source>
        <dbReference type="Google" id="ProtNLM"/>
    </source>
</evidence>
<evidence type="ECO:0000256" key="2">
    <source>
        <dbReference type="SAM" id="SignalP"/>
    </source>
</evidence>
<name>A0A1H8MIN4_9PROT</name>
<dbReference type="OrthoDB" id="8547929at2"/>